<accession>I6YAP9</accession>
<dbReference type="AlphaFoldDB" id="I6YAP9"/>
<dbReference type="GO" id="GO:0030955">
    <property type="term" value="F:potassium ion binding"/>
    <property type="evidence" value="ECO:0007669"/>
    <property type="project" value="UniProtKB-UniRule"/>
</dbReference>
<dbReference type="PATRIC" id="fig|1197325.3.peg.262"/>
<evidence type="ECO:0000256" key="7">
    <source>
        <dbReference type="ARBA" id="ARBA00022741"/>
    </source>
</evidence>
<evidence type="ECO:0000256" key="13">
    <source>
        <dbReference type="NCBIfam" id="TIGR01064"/>
    </source>
</evidence>
<dbReference type="GO" id="GO:0004743">
    <property type="term" value="F:pyruvate kinase activity"/>
    <property type="evidence" value="ECO:0007669"/>
    <property type="project" value="UniProtKB-UniRule"/>
</dbReference>
<evidence type="ECO:0000259" key="15">
    <source>
        <dbReference type="Pfam" id="PF00224"/>
    </source>
</evidence>
<dbReference type="KEGG" id="mwe:WEN_01210"/>
<sequence length="533" mass="60582">MNPRIDSSMPIFKLGCTKIVATIGPAITLKLQTNSERNKSNPEYLEVLNLFTELFFKGLTCIRFNFSHSNNEERLFRLQLWREAKTEFYRVFNRIDEDGNSPYKTRFLFPIAELADTKGPEIRVWEMLDKDKGQLYKRGDVVRVYCKDKKTGDQTCFSVTDSTSKYNMALDCSVGEKILVDDGKLSFLIQSVDVDSGIVEAIAENDHYLKANKRVNLPNADYSLPFVSDKDKEDILFSLEQGFQFIALSFVNKLEDILEVKKLVQDNGEGKDKPLIISKIETTQCLKNIDSVISESDGIMIARGDLALESPYYNVPFWTKEILRKTAKEKKPAIVATQMLDSLERTVVPTRAEVSDVYRAAELTSDCTMLSGETAQGLFPLIALSTMSEIIKAAEKKVNYEKLFKYFTKDNKSDRLYSLGNQLFLESDKFNSVVSCFLFADELLEEELNQLSSLKLPFPFVVFYRKTNYLEAEQDFELKCSALNRGIYKIALVGSTDESLEDCARAFLNLCGYSGSNNLFGVYKSKDLKLVTL</sequence>
<keyword evidence="5 14" id="KW-0808">Transferase</keyword>
<dbReference type="InterPro" id="IPR001697">
    <property type="entry name" value="Pyr_Knase"/>
</dbReference>
<evidence type="ECO:0000256" key="8">
    <source>
        <dbReference type="ARBA" id="ARBA00022777"/>
    </source>
</evidence>
<organism evidence="16 17">
    <name type="scientific">Mycoplasma wenyonii (strain Massachusetts)</name>
    <name type="common">Eperythrozoon wenyonii</name>
    <dbReference type="NCBI Taxonomy" id="1197325"/>
    <lineage>
        <taxon>Bacteria</taxon>
        <taxon>Bacillati</taxon>
        <taxon>Mycoplasmatota</taxon>
        <taxon>Mollicutes</taxon>
        <taxon>Mycoplasmataceae</taxon>
        <taxon>Mycoplasma</taxon>
    </lineage>
</organism>
<comment type="similarity">
    <text evidence="3 14">Belongs to the pyruvate kinase family.</text>
</comment>
<dbReference type="PRINTS" id="PR01050">
    <property type="entry name" value="PYRUVTKNASE"/>
</dbReference>
<name>I6YAP9_MYCWM</name>
<dbReference type="HOGENOM" id="CLU_015439_1_0_14"/>
<keyword evidence="8 14" id="KW-0418">Kinase</keyword>
<dbReference type="Proteomes" id="UP000009005">
    <property type="component" value="Chromosome"/>
</dbReference>
<keyword evidence="6" id="KW-0479">Metal-binding</keyword>
<keyword evidence="12 16" id="KW-0670">Pyruvate</keyword>
<evidence type="ECO:0000256" key="6">
    <source>
        <dbReference type="ARBA" id="ARBA00022723"/>
    </source>
</evidence>
<proteinExistence type="inferred from homology"/>
<dbReference type="Gene3D" id="3.20.20.60">
    <property type="entry name" value="Phosphoenolpyruvate-binding domains"/>
    <property type="match status" value="1"/>
</dbReference>
<dbReference type="EC" id="2.7.1.40" evidence="4 13"/>
<dbReference type="UniPathway" id="UPA00109">
    <property type="reaction ID" value="UER00188"/>
</dbReference>
<evidence type="ECO:0000256" key="10">
    <source>
        <dbReference type="ARBA" id="ARBA00022842"/>
    </source>
</evidence>
<comment type="cofactor">
    <cofactor evidence="1">
        <name>K(+)</name>
        <dbReference type="ChEBI" id="CHEBI:29103"/>
    </cofactor>
</comment>
<gene>
    <name evidence="16" type="ordered locus">WEN_01210</name>
</gene>
<keyword evidence="17" id="KW-1185">Reference proteome</keyword>
<dbReference type="InterPro" id="IPR015793">
    <property type="entry name" value="Pyrv_Knase_brl"/>
</dbReference>
<evidence type="ECO:0000256" key="2">
    <source>
        <dbReference type="ARBA" id="ARBA00004997"/>
    </source>
</evidence>
<evidence type="ECO:0000313" key="17">
    <source>
        <dbReference type="Proteomes" id="UP000009005"/>
    </source>
</evidence>
<keyword evidence="11 14" id="KW-0324">Glycolysis</keyword>
<evidence type="ECO:0000256" key="12">
    <source>
        <dbReference type="ARBA" id="ARBA00023317"/>
    </source>
</evidence>
<keyword evidence="10 14" id="KW-0460">Magnesium</keyword>
<dbReference type="Pfam" id="PF00224">
    <property type="entry name" value="PK"/>
    <property type="match status" value="1"/>
</dbReference>
<evidence type="ECO:0000256" key="11">
    <source>
        <dbReference type="ARBA" id="ARBA00023152"/>
    </source>
</evidence>
<evidence type="ECO:0000256" key="9">
    <source>
        <dbReference type="ARBA" id="ARBA00022840"/>
    </source>
</evidence>
<evidence type="ECO:0000256" key="1">
    <source>
        <dbReference type="ARBA" id="ARBA00001958"/>
    </source>
</evidence>
<evidence type="ECO:0000256" key="5">
    <source>
        <dbReference type="ARBA" id="ARBA00022679"/>
    </source>
</evidence>
<comment type="pathway">
    <text evidence="2 14">Carbohydrate degradation; glycolysis; pyruvate from D-glyceraldehyde 3-phosphate: step 5/5.</text>
</comment>
<dbReference type="Gene3D" id="2.40.33.10">
    <property type="entry name" value="PK beta-barrel domain-like"/>
    <property type="match status" value="1"/>
</dbReference>
<dbReference type="SUPFAM" id="SSF51621">
    <property type="entry name" value="Phosphoenolpyruvate/pyruvate domain"/>
    <property type="match status" value="1"/>
</dbReference>
<dbReference type="SUPFAM" id="SSF50800">
    <property type="entry name" value="PK beta-barrel domain-like"/>
    <property type="match status" value="1"/>
</dbReference>
<reference evidence="16 17" key="1">
    <citation type="journal article" date="2012" name="J. Bacteriol.">
        <title>Complete genome sequence of Mycoplasma wenyonii strain Massachusetts.</title>
        <authorList>
            <person name="Dos Santos A.P."/>
            <person name="Guimaraes A.M."/>
            <person name="do Nascimento N.C."/>
            <person name="Sanmiguel P.J."/>
            <person name="Messick J.B."/>
        </authorList>
    </citation>
    <scope>NUCLEOTIDE SEQUENCE [LARGE SCALE GENOMIC DNA]</scope>
    <source>
        <strain evidence="16 17">Massachusetts</strain>
    </source>
</reference>
<dbReference type="PANTHER" id="PTHR11817">
    <property type="entry name" value="PYRUVATE KINASE"/>
    <property type="match status" value="1"/>
</dbReference>
<feature type="domain" description="Pyruvate kinase barrel" evidence="15">
    <location>
        <begin position="17"/>
        <end position="382"/>
    </location>
</feature>
<dbReference type="GO" id="GO:0016301">
    <property type="term" value="F:kinase activity"/>
    <property type="evidence" value="ECO:0007669"/>
    <property type="project" value="UniProtKB-KW"/>
</dbReference>
<evidence type="ECO:0000256" key="4">
    <source>
        <dbReference type="ARBA" id="ARBA00012142"/>
    </source>
</evidence>
<dbReference type="InterPro" id="IPR015806">
    <property type="entry name" value="Pyrv_Knase_insert_dom_sf"/>
</dbReference>
<dbReference type="EMBL" id="CP003703">
    <property type="protein sequence ID" value="AFN65041.1"/>
    <property type="molecule type" value="Genomic_DNA"/>
</dbReference>
<evidence type="ECO:0000256" key="14">
    <source>
        <dbReference type="RuleBase" id="RU000504"/>
    </source>
</evidence>
<evidence type="ECO:0000313" key="16">
    <source>
        <dbReference type="EMBL" id="AFN65041.1"/>
    </source>
</evidence>
<dbReference type="NCBIfam" id="TIGR01064">
    <property type="entry name" value="pyruv_kin"/>
    <property type="match status" value="1"/>
</dbReference>
<comment type="catalytic activity">
    <reaction evidence="14">
        <text>pyruvate + ATP = phosphoenolpyruvate + ADP + H(+)</text>
        <dbReference type="Rhea" id="RHEA:18157"/>
        <dbReference type="ChEBI" id="CHEBI:15361"/>
        <dbReference type="ChEBI" id="CHEBI:15378"/>
        <dbReference type="ChEBI" id="CHEBI:30616"/>
        <dbReference type="ChEBI" id="CHEBI:58702"/>
        <dbReference type="ChEBI" id="CHEBI:456216"/>
        <dbReference type="EC" id="2.7.1.40"/>
    </reaction>
</comment>
<evidence type="ECO:0000256" key="3">
    <source>
        <dbReference type="ARBA" id="ARBA00008663"/>
    </source>
</evidence>
<dbReference type="InterPro" id="IPR040442">
    <property type="entry name" value="Pyrv_kinase-like_dom_sf"/>
</dbReference>
<dbReference type="GO" id="GO:0000287">
    <property type="term" value="F:magnesium ion binding"/>
    <property type="evidence" value="ECO:0007669"/>
    <property type="project" value="UniProtKB-UniRule"/>
</dbReference>
<dbReference type="InterPro" id="IPR015813">
    <property type="entry name" value="Pyrv/PenolPyrv_kinase-like_dom"/>
</dbReference>
<dbReference type="GO" id="GO:0005524">
    <property type="term" value="F:ATP binding"/>
    <property type="evidence" value="ECO:0007669"/>
    <property type="project" value="UniProtKB-KW"/>
</dbReference>
<keyword evidence="9" id="KW-0067">ATP-binding</keyword>
<dbReference type="STRING" id="1197325.WEN_01210"/>
<dbReference type="InterPro" id="IPR011037">
    <property type="entry name" value="Pyrv_Knase-like_insert_dom_sf"/>
</dbReference>
<keyword evidence="7" id="KW-0547">Nucleotide-binding</keyword>
<protein>
    <recommendedName>
        <fullName evidence="4 13">Pyruvate kinase</fullName>
        <ecNumber evidence="4 13">2.7.1.40</ecNumber>
    </recommendedName>
</protein>